<proteinExistence type="predicted"/>
<feature type="transmembrane region" description="Helical" evidence="1">
    <location>
        <begin position="218"/>
        <end position="238"/>
    </location>
</feature>
<organism evidence="2 3">
    <name type="scientific">Candidatus Vidania fulgoroideorum</name>
    <dbReference type="NCBI Taxonomy" id="881286"/>
    <lineage>
        <taxon>Bacteria</taxon>
        <taxon>Pseudomonadati</taxon>
        <taxon>Pseudomonadota</taxon>
        <taxon>Betaproteobacteria</taxon>
        <taxon>Candidatus Vidania</taxon>
    </lineage>
</organism>
<reference evidence="2" key="2">
    <citation type="submission" date="2021-03" db="EMBL/GenBank/DDBJ databases">
        <title>Alternative transmission patterns in independently acquired nutritional co-symbionts of Dictyopharidae planthoppers.</title>
        <authorList>
            <person name="Michalik A."/>
            <person name="Lukasik P."/>
        </authorList>
    </citation>
    <scope>NUCLEOTIDE SEQUENCE</scope>
    <source>
        <strain evidence="2">DICMUL</strain>
    </source>
</reference>
<evidence type="ECO:0000313" key="3">
    <source>
        <dbReference type="Proteomes" id="UP000663602"/>
    </source>
</evidence>
<dbReference type="EMBL" id="CP071410">
    <property type="protein sequence ID" value="QSW37780.1"/>
    <property type="molecule type" value="Genomic_DNA"/>
</dbReference>
<gene>
    <name evidence="2" type="ORF">JSR02_00500</name>
</gene>
<keyword evidence="1" id="KW-0472">Membrane</keyword>
<feature type="transmembrane region" description="Helical" evidence="1">
    <location>
        <begin position="34"/>
        <end position="52"/>
    </location>
</feature>
<evidence type="ECO:0000313" key="2">
    <source>
        <dbReference type="EMBL" id="QSW37780.1"/>
    </source>
</evidence>
<accession>A0A974X706</accession>
<reference evidence="2" key="1">
    <citation type="submission" date="2021-02" db="EMBL/GenBank/DDBJ databases">
        <authorList>
            <person name="Franco D."/>
        </authorList>
    </citation>
    <scope>NUCLEOTIDE SEQUENCE</scope>
    <source>
        <strain evidence="2">DICMUL</strain>
    </source>
</reference>
<dbReference type="Proteomes" id="UP000663602">
    <property type="component" value="Chromosome"/>
</dbReference>
<feature type="transmembrane region" description="Helical" evidence="1">
    <location>
        <begin position="183"/>
        <end position="206"/>
    </location>
</feature>
<protein>
    <submittedName>
        <fullName evidence="2">Uncharacterized protein</fullName>
    </submittedName>
</protein>
<name>A0A974X706_9PROT</name>
<keyword evidence="1" id="KW-1133">Transmembrane helix</keyword>
<sequence length="334" mass="39853">MNSLIKILVANDYHYLHTFFCGKGFTVPHEAVSYIRFIACIIPAFLKILFYLKRNIGLKMLVFMDGGCGNYANFKSLLRSKLVISDTYFNEAVLKYSLLKHVKLFIVLSETLNAAFLKSALKRQLKVIYITNSFKPLLYKPFLFLRCNVASYRMRVHFLKQVYYLRRFAFFANEFFDLKNVKYFLYSLSSNSVFIVSLLFKEFLYYNRLYITYSINKLFRANGALNIFVIRLVMCRLLRKFYRIYNERIVLRFCKRFVFPLFQVRFYCHNGMYACFCIYRACSVNLIDRILMHFIAYKDLIGPKFLDLPFIFNTCKPVSNYVLNNKCLRVFFLK</sequence>
<dbReference type="AlphaFoldDB" id="A0A974X706"/>
<evidence type="ECO:0000256" key="1">
    <source>
        <dbReference type="SAM" id="Phobius"/>
    </source>
</evidence>
<keyword evidence="1" id="KW-0812">Transmembrane</keyword>